<protein>
    <submittedName>
        <fullName evidence="2">Uncharacterized protein</fullName>
    </submittedName>
</protein>
<evidence type="ECO:0000256" key="1">
    <source>
        <dbReference type="SAM" id="MobiDB-lite"/>
    </source>
</evidence>
<feature type="compositionally biased region" description="Polar residues" evidence="1">
    <location>
        <begin position="23"/>
        <end position="36"/>
    </location>
</feature>
<comment type="caution">
    <text evidence="2">The sequence shown here is derived from an EMBL/GenBank/DDBJ whole genome shotgun (WGS) entry which is preliminary data.</text>
</comment>
<proteinExistence type="predicted"/>
<gene>
    <name evidence="2" type="ORF">GALL_233290</name>
</gene>
<name>A0A1J5RRR8_9ZZZZ</name>
<accession>A0A1J5RRR8</accession>
<organism evidence="2">
    <name type="scientific">mine drainage metagenome</name>
    <dbReference type="NCBI Taxonomy" id="410659"/>
    <lineage>
        <taxon>unclassified sequences</taxon>
        <taxon>metagenomes</taxon>
        <taxon>ecological metagenomes</taxon>
    </lineage>
</organism>
<evidence type="ECO:0000313" key="2">
    <source>
        <dbReference type="EMBL" id="OIQ94671.1"/>
    </source>
</evidence>
<dbReference type="EMBL" id="MLJW01000181">
    <property type="protein sequence ID" value="OIQ94671.1"/>
    <property type="molecule type" value="Genomic_DNA"/>
</dbReference>
<dbReference type="AlphaFoldDB" id="A0A1J5RRR8"/>
<sequence>MATAAESGVNRQKNGYSRRVVGPSSQTDSVDATVPPSQVTWHAHREVWERIVNAHDVPERRRQHELTTPIPVRVRLVWQRDGAEFVDTLALGWAGQLVRVQLRDVRSRAAYIGVHAEHVVCR</sequence>
<feature type="region of interest" description="Disordered" evidence="1">
    <location>
        <begin position="1"/>
        <end position="36"/>
    </location>
</feature>
<reference evidence="2" key="1">
    <citation type="submission" date="2016-10" db="EMBL/GenBank/DDBJ databases">
        <title>Sequence of Gallionella enrichment culture.</title>
        <authorList>
            <person name="Poehlein A."/>
            <person name="Muehling M."/>
            <person name="Daniel R."/>
        </authorList>
    </citation>
    <scope>NUCLEOTIDE SEQUENCE</scope>
</reference>